<dbReference type="SMART" id="SM00082">
    <property type="entry name" value="LRRCT"/>
    <property type="match status" value="2"/>
</dbReference>
<dbReference type="SMART" id="SM00369">
    <property type="entry name" value="LRR_TYP"/>
    <property type="match status" value="2"/>
</dbReference>
<evidence type="ECO:0000259" key="5">
    <source>
        <dbReference type="SMART" id="SM00082"/>
    </source>
</evidence>
<keyword evidence="2 4" id="KW-0732">Signal</keyword>
<dbReference type="InterPro" id="IPR003591">
    <property type="entry name" value="Leu-rich_rpt_typical-subtyp"/>
</dbReference>
<name>A0ABR1BBV2_POLSC</name>
<dbReference type="PROSITE" id="PS51450">
    <property type="entry name" value="LRR"/>
    <property type="match status" value="1"/>
</dbReference>
<keyword evidence="1" id="KW-0433">Leucine-rich repeat</keyword>
<dbReference type="Pfam" id="PF13855">
    <property type="entry name" value="LRR_8"/>
    <property type="match status" value="1"/>
</dbReference>
<sequence length="459" mass="52297">MFTYGLSLTGIIKIWQVTLLPLTWTVTEATSKVPKPCQSGDVTTCEISSQGERLVCPSFTDPRESYRDAKHVYFCSWSNGSLNPDEILKSFPLARTLTITNGNVTEFLTDFPRSVHLTQLTLSNLQIKRLRPTLFFFLENLQFLDLRGNRLERIPLEIVRTFSTLSKIILSDNPWNCSYNFDWILNKTIGNKIQYKNQTLCGDGDYSGKPVYTVMSFIRKMKKDCPKENCTCVMNNIVWNTRQSHLIPVITVNCSNRGIMELPGKLPVNTTTLLLKGNNISNLLPLVQNKIYSYIADVYLDRNLVKSIDVLEGAFWLKNVRVLSLRENSLTQLPVYALDNAFEKNTNLAKIYLGRNPWKCDCSFTPDFQHFLIKHRTLVKDSSEIICAQQEDDENSNLQITTLSTNSLCRKTDSSINPLDILSAVFASLILLILGKLIYDWCAFKRTGKLPWLASKIPC</sequence>
<dbReference type="PANTHER" id="PTHR24369:SF210">
    <property type="entry name" value="CHAOPTIN-RELATED"/>
    <property type="match status" value="1"/>
</dbReference>
<feature type="signal peptide" evidence="4">
    <location>
        <begin position="1"/>
        <end position="29"/>
    </location>
</feature>
<evidence type="ECO:0000313" key="7">
    <source>
        <dbReference type="Proteomes" id="UP001359485"/>
    </source>
</evidence>
<evidence type="ECO:0000256" key="3">
    <source>
        <dbReference type="ARBA" id="ARBA00022737"/>
    </source>
</evidence>
<dbReference type="EMBL" id="JAWJWF010000002">
    <property type="protein sequence ID" value="KAK6637864.1"/>
    <property type="molecule type" value="Genomic_DNA"/>
</dbReference>
<proteinExistence type="predicted"/>
<dbReference type="Gene3D" id="3.80.10.10">
    <property type="entry name" value="Ribonuclease Inhibitor"/>
    <property type="match status" value="2"/>
</dbReference>
<dbReference type="InterPro" id="IPR000483">
    <property type="entry name" value="Cys-rich_flank_reg_C"/>
</dbReference>
<accession>A0ABR1BBV2</accession>
<feature type="chain" id="PRO_5045909019" description="LRRCT domain-containing protein" evidence="4">
    <location>
        <begin position="30"/>
        <end position="459"/>
    </location>
</feature>
<dbReference type="InterPro" id="IPR001611">
    <property type="entry name" value="Leu-rich_rpt"/>
</dbReference>
<gene>
    <name evidence="6" type="ORF">RUM44_008286</name>
</gene>
<dbReference type="Proteomes" id="UP001359485">
    <property type="component" value="Unassembled WGS sequence"/>
</dbReference>
<dbReference type="InterPro" id="IPR032675">
    <property type="entry name" value="LRR_dom_sf"/>
</dbReference>
<dbReference type="SUPFAM" id="SSF52058">
    <property type="entry name" value="L domain-like"/>
    <property type="match status" value="2"/>
</dbReference>
<dbReference type="InterPro" id="IPR050541">
    <property type="entry name" value="LRR_TM_domain-containing"/>
</dbReference>
<dbReference type="PANTHER" id="PTHR24369">
    <property type="entry name" value="ANTIGEN BSP, PUTATIVE-RELATED"/>
    <property type="match status" value="1"/>
</dbReference>
<protein>
    <recommendedName>
        <fullName evidence="5">LRRCT domain-containing protein</fullName>
    </recommendedName>
</protein>
<reference evidence="6 7" key="1">
    <citation type="submission" date="2023-09" db="EMBL/GenBank/DDBJ databases">
        <title>Genomes of two closely related lineages of the louse Polyplax serrata with different host specificities.</title>
        <authorList>
            <person name="Martinu J."/>
            <person name="Tarabai H."/>
            <person name="Stefka J."/>
            <person name="Hypsa V."/>
        </authorList>
    </citation>
    <scope>NUCLEOTIDE SEQUENCE [LARGE SCALE GENOMIC DNA]</scope>
    <source>
        <strain evidence="6">98ZLc_SE</strain>
    </source>
</reference>
<keyword evidence="3" id="KW-0677">Repeat</keyword>
<feature type="domain" description="LRRCT" evidence="5">
    <location>
        <begin position="173"/>
        <end position="226"/>
    </location>
</feature>
<comment type="caution">
    <text evidence="6">The sequence shown here is derived from an EMBL/GenBank/DDBJ whole genome shotgun (WGS) entry which is preliminary data.</text>
</comment>
<evidence type="ECO:0000313" key="6">
    <source>
        <dbReference type="EMBL" id="KAK6637864.1"/>
    </source>
</evidence>
<feature type="domain" description="LRRCT" evidence="5">
    <location>
        <begin position="356"/>
        <end position="410"/>
    </location>
</feature>
<keyword evidence="7" id="KW-1185">Reference proteome</keyword>
<evidence type="ECO:0000256" key="2">
    <source>
        <dbReference type="ARBA" id="ARBA00022729"/>
    </source>
</evidence>
<evidence type="ECO:0000256" key="4">
    <source>
        <dbReference type="SAM" id="SignalP"/>
    </source>
</evidence>
<evidence type="ECO:0000256" key="1">
    <source>
        <dbReference type="ARBA" id="ARBA00022614"/>
    </source>
</evidence>
<organism evidence="6 7">
    <name type="scientific">Polyplax serrata</name>
    <name type="common">Common mouse louse</name>
    <dbReference type="NCBI Taxonomy" id="468196"/>
    <lineage>
        <taxon>Eukaryota</taxon>
        <taxon>Metazoa</taxon>
        <taxon>Ecdysozoa</taxon>
        <taxon>Arthropoda</taxon>
        <taxon>Hexapoda</taxon>
        <taxon>Insecta</taxon>
        <taxon>Pterygota</taxon>
        <taxon>Neoptera</taxon>
        <taxon>Paraneoptera</taxon>
        <taxon>Psocodea</taxon>
        <taxon>Troctomorpha</taxon>
        <taxon>Phthiraptera</taxon>
        <taxon>Anoplura</taxon>
        <taxon>Polyplacidae</taxon>
        <taxon>Polyplax</taxon>
    </lineage>
</organism>